<dbReference type="Pfam" id="PF00107">
    <property type="entry name" value="ADH_zinc_N"/>
    <property type="match status" value="1"/>
</dbReference>
<evidence type="ECO:0000313" key="4">
    <source>
        <dbReference type="EMBL" id="QIN30054.1"/>
    </source>
</evidence>
<gene>
    <name evidence="4" type="ORF">EW640_12805</name>
</gene>
<proteinExistence type="predicted"/>
<dbReference type="SMART" id="SM00829">
    <property type="entry name" value="PKS_ER"/>
    <property type="match status" value="1"/>
</dbReference>
<dbReference type="RefSeq" id="WP_165884437.1">
    <property type="nucleotide sequence ID" value="NZ_CP035810.1"/>
</dbReference>
<dbReference type="Pfam" id="PF08240">
    <property type="entry name" value="ADH_N"/>
    <property type="match status" value="1"/>
</dbReference>
<name>A0A6G8KZ11_9MICO</name>
<dbReference type="GO" id="GO:0070402">
    <property type="term" value="F:NADPH binding"/>
    <property type="evidence" value="ECO:0007669"/>
    <property type="project" value="TreeGrafter"/>
</dbReference>
<dbReference type="InterPro" id="IPR013149">
    <property type="entry name" value="ADH-like_C"/>
</dbReference>
<dbReference type="KEGG" id="blut:EW640_12805"/>
<dbReference type="PANTHER" id="PTHR48106">
    <property type="entry name" value="QUINONE OXIDOREDUCTASE PIG3-RELATED"/>
    <property type="match status" value="1"/>
</dbReference>
<dbReference type="CDD" id="cd05276">
    <property type="entry name" value="p53_inducible_oxidoreductase"/>
    <property type="match status" value="1"/>
</dbReference>
<dbReference type="InterPro" id="IPR036291">
    <property type="entry name" value="NAD(P)-bd_dom_sf"/>
</dbReference>
<keyword evidence="1" id="KW-0521">NADP</keyword>
<dbReference type="InterPro" id="IPR011032">
    <property type="entry name" value="GroES-like_sf"/>
</dbReference>
<evidence type="ECO:0000313" key="5">
    <source>
        <dbReference type="Proteomes" id="UP000501518"/>
    </source>
</evidence>
<feature type="domain" description="Enoyl reductase (ER)" evidence="3">
    <location>
        <begin position="10"/>
        <end position="336"/>
    </location>
</feature>
<dbReference type="Proteomes" id="UP000501518">
    <property type="component" value="Chromosome"/>
</dbReference>
<dbReference type="PANTHER" id="PTHR48106:SF8">
    <property type="entry name" value="OS02G0805600 PROTEIN"/>
    <property type="match status" value="1"/>
</dbReference>
<dbReference type="InterPro" id="IPR013154">
    <property type="entry name" value="ADH-like_N"/>
</dbReference>
<evidence type="ECO:0000256" key="2">
    <source>
        <dbReference type="ARBA" id="ARBA00023002"/>
    </source>
</evidence>
<dbReference type="InterPro" id="IPR020843">
    <property type="entry name" value="ER"/>
</dbReference>
<evidence type="ECO:0000256" key="1">
    <source>
        <dbReference type="ARBA" id="ARBA00022857"/>
    </source>
</evidence>
<dbReference type="NCBIfam" id="TIGR02824">
    <property type="entry name" value="quinone_pig3"/>
    <property type="match status" value="1"/>
</dbReference>
<dbReference type="InterPro" id="IPR014189">
    <property type="entry name" value="Quinone_OxRdtase_PIG3"/>
</dbReference>
<dbReference type="SUPFAM" id="SSF51735">
    <property type="entry name" value="NAD(P)-binding Rossmann-fold domains"/>
    <property type="match status" value="1"/>
</dbReference>
<dbReference type="Gene3D" id="3.90.180.10">
    <property type="entry name" value="Medium-chain alcohol dehydrogenases, catalytic domain"/>
    <property type="match status" value="1"/>
</dbReference>
<keyword evidence="2" id="KW-0560">Oxidoreductase</keyword>
<accession>A0A6G8KZ11</accession>
<dbReference type="SUPFAM" id="SSF50129">
    <property type="entry name" value="GroES-like"/>
    <property type="match status" value="1"/>
</dbReference>
<protein>
    <submittedName>
        <fullName evidence="4">NAD(P)H-quinone oxidoreductase</fullName>
    </submittedName>
</protein>
<dbReference type="GO" id="GO:0016651">
    <property type="term" value="F:oxidoreductase activity, acting on NAD(P)H"/>
    <property type="evidence" value="ECO:0007669"/>
    <property type="project" value="TreeGrafter"/>
</dbReference>
<evidence type="ECO:0000259" key="3">
    <source>
        <dbReference type="SMART" id="SM00829"/>
    </source>
</evidence>
<sequence>MRAMTIPQPGGPEALVLSDDVETPAIEPGSVLVKVHAAGINRADILQRQGHYDPPEGATEIPGLEVSGTIVEVGAEVTGWKTGDRVAALLSGGGYAEYVDVPAGQLLPVPDHVDLTAAAALPEVVATVYSNVVMEAGLRADQWLLVHGGGSGIGTCAIQLARALGARVAVTVGSERKAAFCRELGADAVINYREEDFVDRIREITASDPATDPAGDPCTPGANVILDLIGAKYLERNIKALANDGRLVIIGMQGGVKAEINLARLLTGRKHILGTTLRARPAAQKALIVATVRQHIWPLVLDGTIRPIIHDTLPLAEAGRGHAMLEDGDSIGKVLLRVGDDAQPA</sequence>
<organism evidence="4 5">
    <name type="scientific">Brevibacterium luteolum</name>
    <dbReference type="NCBI Taxonomy" id="199591"/>
    <lineage>
        <taxon>Bacteria</taxon>
        <taxon>Bacillati</taxon>
        <taxon>Actinomycetota</taxon>
        <taxon>Actinomycetes</taxon>
        <taxon>Micrococcales</taxon>
        <taxon>Brevibacteriaceae</taxon>
        <taxon>Brevibacterium</taxon>
    </lineage>
</organism>
<reference evidence="4 5" key="1">
    <citation type="submission" date="2019-02" db="EMBL/GenBank/DDBJ databases">
        <title>Complete Genome Sequence and Methylome Analysis of Brevibacterium luteolum NEB1784.</title>
        <authorList>
            <person name="Fomenkov A."/>
            <person name="Roberts R.J."/>
        </authorList>
    </citation>
    <scope>NUCLEOTIDE SEQUENCE [LARGE SCALE GENOMIC DNA]</scope>
    <source>
        <strain evidence="4 5">NEB1784</strain>
    </source>
</reference>
<dbReference type="Gene3D" id="3.40.50.720">
    <property type="entry name" value="NAD(P)-binding Rossmann-like Domain"/>
    <property type="match status" value="1"/>
</dbReference>
<dbReference type="EMBL" id="CP035810">
    <property type="protein sequence ID" value="QIN30054.1"/>
    <property type="molecule type" value="Genomic_DNA"/>
</dbReference>
<dbReference type="AlphaFoldDB" id="A0A6G8KZ11"/>